<dbReference type="Pfam" id="PF13622">
    <property type="entry name" value="4HBT_3"/>
    <property type="match status" value="1"/>
</dbReference>
<dbReference type="Pfam" id="PF20789">
    <property type="entry name" value="4HBT_3C"/>
    <property type="match status" value="1"/>
</dbReference>
<organism evidence="3 4">
    <name type="scientific">Phenylobacterium haematophilum</name>
    <dbReference type="NCBI Taxonomy" id="98513"/>
    <lineage>
        <taxon>Bacteria</taxon>
        <taxon>Pseudomonadati</taxon>
        <taxon>Pseudomonadota</taxon>
        <taxon>Alphaproteobacteria</taxon>
        <taxon>Caulobacterales</taxon>
        <taxon>Caulobacteraceae</taxon>
        <taxon>Phenylobacterium</taxon>
    </lineage>
</organism>
<dbReference type="InterPro" id="IPR029069">
    <property type="entry name" value="HotDog_dom_sf"/>
</dbReference>
<evidence type="ECO:0000259" key="1">
    <source>
        <dbReference type="Pfam" id="PF13622"/>
    </source>
</evidence>
<keyword evidence="4" id="KW-1185">Reference proteome</keyword>
<protein>
    <recommendedName>
        <fullName evidence="5">Acyl-CoA thioesterase</fullName>
    </recommendedName>
</protein>
<dbReference type="EMBL" id="JACIDK010000003">
    <property type="protein sequence ID" value="MBB3891982.1"/>
    <property type="molecule type" value="Genomic_DNA"/>
</dbReference>
<evidence type="ECO:0000259" key="2">
    <source>
        <dbReference type="Pfam" id="PF20789"/>
    </source>
</evidence>
<dbReference type="Proteomes" id="UP000530564">
    <property type="component" value="Unassembled WGS sequence"/>
</dbReference>
<dbReference type="RefSeq" id="WP_183773562.1">
    <property type="nucleotide sequence ID" value="NZ_JACIDK010000003.1"/>
</dbReference>
<dbReference type="InterPro" id="IPR042171">
    <property type="entry name" value="Acyl-CoA_hotdog"/>
</dbReference>
<proteinExistence type="predicted"/>
<comment type="caution">
    <text evidence="3">The sequence shown here is derived from an EMBL/GenBank/DDBJ whole genome shotgun (WGS) entry which is preliminary data.</text>
</comment>
<dbReference type="InterPro" id="IPR049450">
    <property type="entry name" value="ACOT8-like_C"/>
</dbReference>
<accession>A0A840A3I8</accession>
<feature type="domain" description="Acyl-CoA thioesterase-like N-terminal HotDog" evidence="1">
    <location>
        <begin position="37"/>
        <end position="116"/>
    </location>
</feature>
<dbReference type="PANTHER" id="PTHR38110:SF1">
    <property type="entry name" value="THIOESTERASE DOMAIN-CONTAINING PROTEIN"/>
    <property type="match status" value="1"/>
</dbReference>
<dbReference type="AlphaFoldDB" id="A0A840A3I8"/>
<dbReference type="Gene3D" id="2.40.160.210">
    <property type="entry name" value="Acyl-CoA thioesterase, double hotdog domain"/>
    <property type="match status" value="1"/>
</dbReference>
<evidence type="ECO:0008006" key="5">
    <source>
        <dbReference type="Google" id="ProtNLM"/>
    </source>
</evidence>
<reference evidence="3 4" key="1">
    <citation type="submission" date="2020-08" db="EMBL/GenBank/DDBJ databases">
        <title>Genomic Encyclopedia of Type Strains, Phase IV (KMG-IV): sequencing the most valuable type-strain genomes for metagenomic binning, comparative biology and taxonomic classification.</title>
        <authorList>
            <person name="Goeker M."/>
        </authorList>
    </citation>
    <scope>NUCLEOTIDE SEQUENCE [LARGE SCALE GENOMIC DNA]</scope>
    <source>
        <strain evidence="3 4">DSM 21793</strain>
    </source>
</reference>
<feature type="domain" description="Acyl-CoA thioesterase-like C-terminal" evidence="2">
    <location>
        <begin position="136"/>
        <end position="272"/>
    </location>
</feature>
<gene>
    <name evidence="3" type="ORF">GGQ61_002710</name>
</gene>
<evidence type="ECO:0000313" key="4">
    <source>
        <dbReference type="Proteomes" id="UP000530564"/>
    </source>
</evidence>
<dbReference type="SUPFAM" id="SSF54637">
    <property type="entry name" value="Thioesterase/thiol ester dehydrase-isomerase"/>
    <property type="match status" value="2"/>
</dbReference>
<dbReference type="PANTHER" id="PTHR38110">
    <property type="entry name" value="CHROMOSOME 23, WHOLE GENOME SHOTGUN SEQUENCE"/>
    <property type="match status" value="1"/>
</dbReference>
<name>A0A840A3I8_9CAUL</name>
<dbReference type="InterPro" id="IPR049449">
    <property type="entry name" value="TesB_ACOT8-like_N"/>
</dbReference>
<evidence type="ECO:0000313" key="3">
    <source>
        <dbReference type="EMBL" id="MBB3891982.1"/>
    </source>
</evidence>
<dbReference type="InterPro" id="IPR052389">
    <property type="entry name" value="Sec_Metab_Biosynth-Assoc"/>
</dbReference>
<sequence>MTAATILAEAAAHPFDEALALRTVAEGVYEGVPSQLYWNMAGPFGGVTAATLMKGVLEHPAMRGRPLAQTVNFCAAVTPDPFVLKVVLERDGKSTQHWSVRLEQAGQMAANATLVTGPERDTWNAQPSQPPTARDAADVPVFASQALTAWFSQYEMRFDHGAPNLDVASETGLTRAWLRDRQARPLDYLALASMADAFAPRVFLMRGVRAPAATVSLSTYFLAAPDELAAQDVRPILGEAQPRAARHGFHDQSVELWSDAKSLLAVSHQLVWFKD</sequence>